<evidence type="ECO:0000259" key="2">
    <source>
        <dbReference type="PROSITE" id="PS51382"/>
    </source>
</evidence>
<dbReference type="Proteomes" id="UP001177003">
    <property type="component" value="Chromosome 1"/>
</dbReference>
<dbReference type="PANTHER" id="PTHR45978">
    <property type="entry name" value="SPX DOMAIN-CONTAINING PROTEIN 3"/>
    <property type="match status" value="1"/>
</dbReference>
<proteinExistence type="predicted"/>
<evidence type="ECO:0000256" key="1">
    <source>
        <dbReference type="SAM" id="MobiDB-lite"/>
    </source>
</evidence>
<dbReference type="GO" id="GO:0016036">
    <property type="term" value="P:cellular response to phosphate starvation"/>
    <property type="evidence" value="ECO:0007669"/>
    <property type="project" value="InterPro"/>
</dbReference>
<gene>
    <name evidence="3" type="ORF">LSALG_LOCUS8221</name>
</gene>
<organism evidence="3 4">
    <name type="scientific">Lactuca saligna</name>
    <name type="common">Willowleaf lettuce</name>
    <dbReference type="NCBI Taxonomy" id="75948"/>
    <lineage>
        <taxon>Eukaryota</taxon>
        <taxon>Viridiplantae</taxon>
        <taxon>Streptophyta</taxon>
        <taxon>Embryophyta</taxon>
        <taxon>Tracheophyta</taxon>
        <taxon>Spermatophyta</taxon>
        <taxon>Magnoliopsida</taxon>
        <taxon>eudicotyledons</taxon>
        <taxon>Gunneridae</taxon>
        <taxon>Pentapetalae</taxon>
        <taxon>asterids</taxon>
        <taxon>campanulids</taxon>
        <taxon>Asterales</taxon>
        <taxon>Asteraceae</taxon>
        <taxon>Cichorioideae</taxon>
        <taxon>Cichorieae</taxon>
        <taxon>Lactucinae</taxon>
        <taxon>Lactuca</taxon>
    </lineage>
</organism>
<dbReference type="CDD" id="cd14481">
    <property type="entry name" value="SPX_AtSPX1_like"/>
    <property type="match status" value="1"/>
</dbReference>
<dbReference type="PROSITE" id="PS51382">
    <property type="entry name" value="SPX"/>
    <property type="match status" value="1"/>
</dbReference>
<feature type="region of interest" description="Disordered" evidence="1">
    <location>
        <begin position="186"/>
        <end position="224"/>
    </location>
</feature>
<evidence type="ECO:0000313" key="3">
    <source>
        <dbReference type="EMBL" id="CAI9267758.1"/>
    </source>
</evidence>
<dbReference type="InterPro" id="IPR031142">
    <property type="entry name" value="SPX_prot"/>
</dbReference>
<name>A0AA35VF72_LACSI</name>
<dbReference type="EMBL" id="OX465077">
    <property type="protein sequence ID" value="CAI9267758.1"/>
    <property type="molecule type" value="Genomic_DNA"/>
</dbReference>
<feature type="compositionally biased region" description="Low complexity" evidence="1">
    <location>
        <begin position="187"/>
        <end position="198"/>
    </location>
</feature>
<dbReference type="Pfam" id="PF03105">
    <property type="entry name" value="SPX"/>
    <property type="match status" value="1"/>
</dbReference>
<feature type="domain" description="SPX" evidence="2">
    <location>
        <begin position="1"/>
        <end position="158"/>
    </location>
</feature>
<dbReference type="PANTHER" id="PTHR45978:SF3">
    <property type="entry name" value="SPX DOMAIN-CONTAINING PROTEIN 1-LIKE"/>
    <property type="match status" value="1"/>
</dbReference>
<dbReference type="AlphaFoldDB" id="A0AA35VF72"/>
<reference evidence="3" key="1">
    <citation type="submission" date="2023-04" db="EMBL/GenBank/DDBJ databases">
        <authorList>
            <person name="Vijverberg K."/>
            <person name="Xiong W."/>
            <person name="Schranz E."/>
        </authorList>
    </citation>
    <scope>NUCLEOTIDE SEQUENCE</scope>
</reference>
<protein>
    <recommendedName>
        <fullName evidence="2">SPX domain-containing protein</fullName>
    </recommendedName>
</protein>
<dbReference type="InterPro" id="IPR004331">
    <property type="entry name" value="SPX_dom"/>
</dbReference>
<keyword evidence="4" id="KW-1185">Reference proteome</keyword>
<evidence type="ECO:0000313" key="4">
    <source>
        <dbReference type="Proteomes" id="UP001177003"/>
    </source>
</evidence>
<accession>A0AA35VF72</accession>
<sequence length="288" mass="33332">MQFRKLLNKLIDEMMPDWRDKFLSYKDLKKQLKRVYSRDGRCNKRMKLSTGDDIEPAVDEKAVADFVKLCQEQTDKLNDFVLEKQEWYIIKLEVLEGNLIAAKDSSEELKKVARDLADLHGEIVLLLNYSALNYTGLVKILKKHDKLSGALLRVPFIQKVMNEPFYKTDVLNNLVKKCEMMLDQFLSTKQQSSSPSESGNRKEEGRASESLTEEPNESLSSVRVPEELVDIENRENTYMRQTLSALRVLSEIRNGSSTVNSFSLPPMQQNKEREEVWKKTYVVEEVAK</sequence>